<dbReference type="RefSeq" id="WP_116616937.1">
    <property type="nucleotide sequence ID" value="NZ_QENY01000016.1"/>
</dbReference>
<feature type="transmembrane region" description="Helical" evidence="1">
    <location>
        <begin position="179"/>
        <end position="197"/>
    </location>
</feature>
<accession>A0A2U0U345</accession>
<organism evidence="2 3">
    <name type="scientific">Hallella colorans</name>
    <dbReference type="NCBI Taxonomy" id="1703337"/>
    <lineage>
        <taxon>Bacteria</taxon>
        <taxon>Pseudomonadati</taxon>
        <taxon>Bacteroidota</taxon>
        <taxon>Bacteroidia</taxon>
        <taxon>Bacteroidales</taxon>
        <taxon>Prevotellaceae</taxon>
        <taxon>Hallella</taxon>
    </lineage>
</organism>
<sequence length="342" mass="39549">MTQQDTLSTAQTAPQETANQVSAHVYGGYHTPREIISWLPRTATPWQQDSAIRAHYQFQKIDWTKRPNSMRTPQTRADAVSGFSLRKPMYHNKSLVQPDSIYRPEYAVYHQGVSGDPVPYNIANDNLITSILLGCFILTAVSIAESGHFIQRQFKNFFRIQREGTTVITETGNEWRFQLFLVLQACLLLALIFFFYTKTLTNGVSTLPHYLVIGIYTGIIATYFIVKNLLYTLTGWVFFDKKKNEQWTKSHLFLIAFEGIALFPVVMLLAYFNFSIESTVVYTIFVIILAKVLSLYKIFNIFFKKNADFMQSFLYFCALEIMPLGILWAVLVFMDYYFKVNF</sequence>
<feature type="transmembrane region" description="Helical" evidence="1">
    <location>
        <begin position="209"/>
        <end position="231"/>
    </location>
</feature>
<dbReference type="InterPro" id="IPR025367">
    <property type="entry name" value="DUF4271"/>
</dbReference>
<keyword evidence="1" id="KW-0472">Membrane</keyword>
<dbReference type="AlphaFoldDB" id="A0A2U0U345"/>
<keyword evidence="1" id="KW-1133">Transmembrane helix</keyword>
<dbReference type="EMBL" id="QENY01000016">
    <property type="protein sequence ID" value="PVX51107.1"/>
    <property type="molecule type" value="Genomic_DNA"/>
</dbReference>
<dbReference type="OrthoDB" id="1467217at2"/>
<feature type="transmembrane region" description="Helical" evidence="1">
    <location>
        <begin position="127"/>
        <end position="150"/>
    </location>
</feature>
<comment type="caution">
    <text evidence="2">The sequence shown here is derived from an EMBL/GenBank/DDBJ whole genome shotgun (WGS) entry which is preliminary data.</text>
</comment>
<protein>
    <submittedName>
        <fullName evidence="2">Uncharacterized protein DUF4271</fullName>
    </submittedName>
</protein>
<dbReference type="Pfam" id="PF14093">
    <property type="entry name" value="DUF4271"/>
    <property type="match status" value="1"/>
</dbReference>
<reference evidence="2 3" key="1">
    <citation type="submission" date="2018-05" db="EMBL/GenBank/DDBJ databases">
        <title>Genomic Encyclopedia of Type Strains, Phase IV (KMG-IV): sequencing the most valuable type-strain genomes for metagenomic binning, comparative biology and taxonomic classification.</title>
        <authorList>
            <person name="Goeker M."/>
        </authorList>
    </citation>
    <scope>NUCLEOTIDE SEQUENCE [LARGE SCALE GENOMIC DNA]</scope>
    <source>
        <strain evidence="2 3">DSM 100333</strain>
    </source>
</reference>
<evidence type="ECO:0000313" key="2">
    <source>
        <dbReference type="EMBL" id="PVX51107.1"/>
    </source>
</evidence>
<dbReference type="Proteomes" id="UP000245870">
    <property type="component" value="Unassembled WGS sequence"/>
</dbReference>
<feature type="transmembrane region" description="Helical" evidence="1">
    <location>
        <begin position="280"/>
        <end position="301"/>
    </location>
</feature>
<feature type="transmembrane region" description="Helical" evidence="1">
    <location>
        <begin position="252"/>
        <end position="274"/>
    </location>
</feature>
<keyword evidence="3" id="KW-1185">Reference proteome</keyword>
<evidence type="ECO:0000313" key="3">
    <source>
        <dbReference type="Proteomes" id="UP000245870"/>
    </source>
</evidence>
<gene>
    <name evidence="2" type="ORF">C7379_11612</name>
</gene>
<feature type="transmembrane region" description="Helical" evidence="1">
    <location>
        <begin position="313"/>
        <end position="338"/>
    </location>
</feature>
<evidence type="ECO:0000256" key="1">
    <source>
        <dbReference type="SAM" id="Phobius"/>
    </source>
</evidence>
<proteinExistence type="predicted"/>
<keyword evidence="1" id="KW-0812">Transmembrane</keyword>
<name>A0A2U0U345_9BACT</name>